<dbReference type="InterPro" id="IPR039519">
    <property type="entry name" value="YokE-like_PH"/>
</dbReference>
<evidence type="ECO:0000259" key="3">
    <source>
        <dbReference type="Pfam" id="PF14470"/>
    </source>
</evidence>
<feature type="domain" description="SHOCT" evidence="2">
    <location>
        <begin position="139"/>
        <end position="166"/>
    </location>
</feature>
<protein>
    <recommendedName>
        <fullName evidence="6">PH domain-containing protein</fullName>
    </recommendedName>
</protein>
<evidence type="ECO:0000313" key="5">
    <source>
        <dbReference type="Proteomes" id="UP000225897"/>
    </source>
</evidence>
<evidence type="ECO:0000256" key="1">
    <source>
        <dbReference type="SAM" id="MobiDB-lite"/>
    </source>
</evidence>
<feature type="domain" description="YokE-like PH" evidence="3">
    <location>
        <begin position="15"/>
        <end position="114"/>
    </location>
</feature>
<dbReference type="EMBL" id="KX774374">
    <property type="protein sequence ID" value="AOY11808.1"/>
    <property type="molecule type" value="Genomic_DNA"/>
</dbReference>
<keyword evidence="5" id="KW-1185">Reference proteome</keyword>
<accession>A0A1D9C9Q4</accession>
<dbReference type="Pfam" id="PF14470">
    <property type="entry name" value="bPH_3"/>
    <property type="match status" value="1"/>
</dbReference>
<organism evidence="4 5">
    <name type="scientific">Salinivibrio phage SMHB1</name>
    <dbReference type="NCBI Taxonomy" id="1897436"/>
    <lineage>
        <taxon>Viruses</taxon>
        <taxon>Duplodnaviria</taxon>
        <taxon>Heunggongvirae</taxon>
        <taxon>Uroviricota</taxon>
        <taxon>Caudoviricetes</taxon>
        <taxon>Peduoviridae</taxon>
        <taxon>Playavirus</taxon>
        <taxon>Playavirus SMHB1</taxon>
    </lineage>
</organism>
<reference evidence="4 5" key="1">
    <citation type="submission" date="2016-08" db="EMBL/GenBank/DDBJ databases">
        <title>Salinivibrio phage SMHB1.</title>
        <authorList>
            <person name="Olonade I.T."/>
            <person name="van Zyl L.J."/>
            <person name="Trindade M.I."/>
        </authorList>
    </citation>
    <scope>NUCLEOTIDE SEQUENCE [LARGE SCALE GENOMIC DNA]</scope>
</reference>
<feature type="compositionally biased region" description="Low complexity" evidence="1">
    <location>
        <begin position="119"/>
        <end position="132"/>
    </location>
</feature>
<dbReference type="Proteomes" id="UP000225897">
    <property type="component" value="Segment"/>
</dbReference>
<dbReference type="Pfam" id="PF09851">
    <property type="entry name" value="SHOCT"/>
    <property type="match status" value="1"/>
</dbReference>
<gene>
    <name evidence="4" type="primary">PP_00003</name>
</gene>
<dbReference type="RefSeq" id="YP_009786945.1">
    <property type="nucleotide sequence ID" value="NC_047775.1"/>
</dbReference>
<evidence type="ECO:0000313" key="4">
    <source>
        <dbReference type="EMBL" id="AOY11808.1"/>
    </source>
</evidence>
<dbReference type="GeneID" id="54977038"/>
<dbReference type="KEGG" id="vg:54977038"/>
<evidence type="ECO:0008006" key="6">
    <source>
        <dbReference type="Google" id="ProtNLM"/>
    </source>
</evidence>
<name>A0A1D9C9Q4_9CAUD</name>
<evidence type="ECO:0000259" key="2">
    <source>
        <dbReference type="Pfam" id="PF09851"/>
    </source>
</evidence>
<dbReference type="InterPro" id="IPR018649">
    <property type="entry name" value="SHOCT"/>
</dbReference>
<sequence length="169" mass="18735">MKESKHVTKFKSDHLQPGESVIAWSKGYIGESMGRGDKTQHSGVLIVTESRAVFYRKGFTGEIIETMPLKSISSIERKSTFGFRTITMHASHDDLSFKSTASKEENQALVDTIERGRADAPSPSQPAAEPEQNQPDAIEQIKKLAELKDAGVLTDEEFQAKKEKLLAEI</sequence>
<feature type="region of interest" description="Disordered" evidence="1">
    <location>
        <begin position="114"/>
        <end position="137"/>
    </location>
</feature>
<proteinExistence type="predicted"/>